<accession>A0A9D2Q425</accession>
<dbReference type="Proteomes" id="UP000823918">
    <property type="component" value="Unassembled WGS sequence"/>
</dbReference>
<reference evidence="1" key="1">
    <citation type="journal article" date="2021" name="PeerJ">
        <title>Extensive microbial diversity within the chicken gut microbiome revealed by metagenomics and culture.</title>
        <authorList>
            <person name="Gilroy R."/>
            <person name="Ravi A."/>
            <person name="Getino M."/>
            <person name="Pursley I."/>
            <person name="Horton D.L."/>
            <person name="Alikhan N.F."/>
            <person name="Baker D."/>
            <person name="Gharbi K."/>
            <person name="Hall N."/>
            <person name="Watson M."/>
            <person name="Adriaenssens E.M."/>
            <person name="Foster-Nyarko E."/>
            <person name="Jarju S."/>
            <person name="Secka A."/>
            <person name="Antonio M."/>
            <person name="Oren A."/>
            <person name="Chaudhuri R.R."/>
            <person name="La Ragione R."/>
            <person name="Hildebrand F."/>
            <person name="Pallen M.J."/>
        </authorList>
    </citation>
    <scope>NUCLEOTIDE SEQUENCE</scope>
    <source>
        <strain evidence="1">5933</strain>
    </source>
</reference>
<dbReference type="InterPro" id="IPR025374">
    <property type="entry name" value="DUF4364"/>
</dbReference>
<gene>
    <name evidence="1" type="ORF">H9698_06730</name>
</gene>
<protein>
    <submittedName>
        <fullName evidence="1">DUF4364 family protein</fullName>
    </submittedName>
</protein>
<name>A0A9D2Q425_9FIRM</name>
<proteinExistence type="predicted"/>
<sequence>MSGNAFTANVKPGGLTNSTQIRILLCTLVAYAAHPPKKEELEQALLKEALVNYFELASSLSELESQALVSVDEEGYYHITQEGEAIVQTLRGDVPTSVQECAQKALRSTQKATRNLQDYQVDITPCQDGFYLCCSIEEGGIELFSVKIYMPDFETAQKAKIHFIENGSDIHKLLLSTLTGSDRLVQMLLKGVTL</sequence>
<organism evidence="1 2">
    <name type="scientific">Candidatus Ruthenibacterium merdavium</name>
    <dbReference type="NCBI Taxonomy" id="2838752"/>
    <lineage>
        <taxon>Bacteria</taxon>
        <taxon>Bacillati</taxon>
        <taxon>Bacillota</taxon>
        <taxon>Clostridia</taxon>
        <taxon>Eubacteriales</taxon>
        <taxon>Oscillospiraceae</taxon>
        <taxon>Ruthenibacterium</taxon>
    </lineage>
</organism>
<dbReference type="Pfam" id="PF14277">
    <property type="entry name" value="DUF4364"/>
    <property type="match status" value="1"/>
</dbReference>
<comment type="caution">
    <text evidence="1">The sequence shown here is derived from an EMBL/GenBank/DDBJ whole genome shotgun (WGS) entry which is preliminary data.</text>
</comment>
<reference evidence="1" key="2">
    <citation type="submission" date="2021-04" db="EMBL/GenBank/DDBJ databases">
        <authorList>
            <person name="Gilroy R."/>
        </authorList>
    </citation>
    <scope>NUCLEOTIDE SEQUENCE</scope>
    <source>
        <strain evidence="1">5933</strain>
    </source>
</reference>
<evidence type="ECO:0000313" key="1">
    <source>
        <dbReference type="EMBL" id="HJC72472.1"/>
    </source>
</evidence>
<evidence type="ECO:0000313" key="2">
    <source>
        <dbReference type="Proteomes" id="UP000823918"/>
    </source>
</evidence>
<dbReference type="EMBL" id="DWWA01000032">
    <property type="protein sequence ID" value="HJC72472.1"/>
    <property type="molecule type" value="Genomic_DNA"/>
</dbReference>
<dbReference type="AlphaFoldDB" id="A0A9D2Q425"/>